<protein>
    <submittedName>
        <fullName evidence="1">DUF1795 domain-containing protein</fullName>
    </submittedName>
</protein>
<dbReference type="InterPro" id="IPR016123">
    <property type="entry name" value="Mog1/PsbP_a/b/a-sand"/>
</dbReference>
<dbReference type="InterPro" id="IPR014894">
    <property type="entry name" value="DcrB/EagT6"/>
</dbReference>
<dbReference type="Pfam" id="PF08786">
    <property type="entry name" value="DcrB"/>
    <property type="match status" value="1"/>
</dbReference>
<gene>
    <name evidence="1" type="ORF">CT690_22640</name>
</gene>
<comment type="caution">
    <text evidence="1">The sequence shown here is derived from an EMBL/GenBank/DDBJ whole genome shotgun (WGS) entry which is preliminary data.</text>
</comment>
<dbReference type="OrthoDB" id="6548773at2"/>
<dbReference type="Gene3D" id="3.40.1000.10">
    <property type="entry name" value="Mog1/PsbP, alpha/beta/alpha sandwich"/>
    <property type="match status" value="1"/>
</dbReference>
<dbReference type="SUPFAM" id="SSF55724">
    <property type="entry name" value="Mog1p/PsbP-like"/>
    <property type="match status" value="1"/>
</dbReference>
<name>A0A318NX80_SERPL</name>
<sequence length="146" mass="17212">MDNTLVCLEGTLDFEEEIRNQAINIISFRQGQQITINRDRILVGHSFYEHMSLQISNAQKILNQFNFVKMDEVNDEHLFSETIQVIFTFVSEKGERVWQVTFASLINKQDIMNFTCVYADRESMEREIGRLRRCVRKFVLSKDTAH</sequence>
<evidence type="ECO:0000313" key="2">
    <source>
        <dbReference type="Proteomes" id="UP000248196"/>
    </source>
</evidence>
<dbReference type="AlphaFoldDB" id="A0A318NX80"/>
<proteinExistence type="predicted"/>
<dbReference type="EMBL" id="PESE01000009">
    <property type="protein sequence ID" value="PYD36852.1"/>
    <property type="molecule type" value="Genomic_DNA"/>
</dbReference>
<evidence type="ECO:0000313" key="1">
    <source>
        <dbReference type="EMBL" id="PYD36852.1"/>
    </source>
</evidence>
<organism evidence="1 2">
    <name type="scientific">Serratia plymuthica</name>
    <dbReference type="NCBI Taxonomy" id="82996"/>
    <lineage>
        <taxon>Bacteria</taxon>
        <taxon>Pseudomonadati</taxon>
        <taxon>Pseudomonadota</taxon>
        <taxon>Gammaproteobacteria</taxon>
        <taxon>Enterobacterales</taxon>
        <taxon>Yersiniaceae</taxon>
        <taxon>Serratia</taxon>
    </lineage>
</organism>
<dbReference type="Proteomes" id="UP000248196">
    <property type="component" value="Unassembled WGS sequence"/>
</dbReference>
<accession>A0A318NX80</accession>
<reference evidence="1 2" key="1">
    <citation type="submission" date="2017-11" db="EMBL/GenBank/DDBJ databases">
        <title>Genome sequence of the oocydin A producing rhizobacterium Serratia plymuthica 4Rx5.</title>
        <authorList>
            <person name="Matilla M.A."/>
            <person name="Udaondo Z."/>
            <person name="Salmond G.P.C."/>
        </authorList>
    </citation>
    <scope>NUCLEOTIDE SEQUENCE [LARGE SCALE GENOMIC DNA]</scope>
    <source>
        <strain evidence="1 2">4Rx5</strain>
    </source>
</reference>
<dbReference type="RefSeq" id="WP_020453949.1">
    <property type="nucleotide sequence ID" value="NZ_CP185735.1"/>
</dbReference>